<accession>A0ACB9QA46</accession>
<evidence type="ECO:0000313" key="1">
    <source>
        <dbReference type="EMBL" id="KAI4357495.1"/>
    </source>
</evidence>
<keyword evidence="2" id="KW-1185">Reference proteome</keyword>
<dbReference type="Proteomes" id="UP000828941">
    <property type="component" value="Chromosome 1"/>
</dbReference>
<gene>
    <name evidence="1" type="ORF">L6164_001440</name>
</gene>
<reference evidence="1 2" key="1">
    <citation type="journal article" date="2022" name="DNA Res.">
        <title>Chromosomal-level genome assembly of the orchid tree Bauhinia variegata (Leguminosae; Cercidoideae) supports the allotetraploid origin hypothesis of Bauhinia.</title>
        <authorList>
            <person name="Zhong Y."/>
            <person name="Chen Y."/>
            <person name="Zheng D."/>
            <person name="Pang J."/>
            <person name="Liu Y."/>
            <person name="Luo S."/>
            <person name="Meng S."/>
            <person name="Qian L."/>
            <person name="Wei D."/>
            <person name="Dai S."/>
            <person name="Zhou R."/>
        </authorList>
    </citation>
    <scope>NUCLEOTIDE SEQUENCE [LARGE SCALE GENOMIC DNA]</scope>
    <source>
        <strain evidence="1">BV-YZ2020</strain>
    </source>
</reference>
<comment type="caution">
    <text evidence="1">The sequence shown here is derived from an EMBL/GenBank/DDBJ whole genome shotgun (WGS) entry which is preliminary data.</text>
</comment>
<evidence type="ECO:0000313" key="2">
    <source>
        <dbReference type="Proteomes" id="UP000828941"/>
    </source>
</evidence>
<protein>
    <submittedName>
        <fullName evidence="1">Uncharacterized protein</fullName>
    </submittedName>
</protein>
<proteinExistence type="predicted"/>
<organism evidence="1 2">
    <name type="scientific">Bauhinia variegata</name>
    <name type="common">Purple orchid tree</name>
    <name type="synonym">Phanera variegata</name>
    <dbReference type="NCBI Taxonomy" id="167791"/>
    <lineage>
        <taxon>Eukaryota</taxon>
        <taxon>Viridiplantae</taxon>
        <taxon>Streptophyta</taxon>
        <taxon>Embryophyta</taxon>
        <taxon>Tracheophyta</taxon>
        <taxon>Spermatophyta</taxon>
        <taxon>Magnoliopsida</taxon>
        <taxon>eudicotyledons</taxon>
        <taxon>Gunneridae</taxon>
        <taxon>Pentapetalae</taxon>
        <taxon>rosids</taxon>
        <taxon>fabids</taxon>
        <taxon>Fabales</taxon>
        <taxon>Fabaceae</taxon>
        <taxon>Cercidoideae</taxon>
        <taxon>Cercideae</taxon>
        <taxon>Bauhiniinae</taxon>
        <taxon>Bauhinia</taxon>
    </lineage>
</organism>
<sequence length="292" mass="32646">MAVKVMGSFVFKFVEFLVFLLDGPDTPLSELESSIVALMSGRIPEEHSRDVLCIVKLSVLSKGQSRHFFFSYCYTTTPLAKYGMERSFSSDLIFTPEQTGEDVVKESGVSLGFTVRELDAGPIIASEVFQVDGQIKEKVYFEIKSSWIIVMLLYGFDRYHRGWIYLAFLSAPQNFRNNLRTGMLEVQLKCSLVFSTIYFVFMLPLIIFASHVLKLPGKTSDLAALTGVSTLLIGVVSFILFHWCLQICSKRSVTVPVSVTASSSDEVADDLLEICSNTSKQSLWVGFNQNKA</sequence>
<name>A0ACB9QA46_BAUVA</name>
<dbReference type="EMBL" id="CM039426">
    <property type="protein sequence ID" value="KAI4357495.1"/>
    <property type="molecule type" value="Genomic_DNA"/>
</dbReference>